<feature type="domain" description="MATH" evidence="7">
    <location>
        <begin position="21"/>
        <end position="155"/>
    </location>
</feature>
<dbReference type="AlphaFoldDB" id="A0A9Q0TSS3"/>
<dbReference type="InterPro" id="IPR034090">
    <property type="entry name" value="BPM_C"/>
</dbReference>
<comment type="function">
    <text evidence="1">May act as a substrate-specific adapter of an E3 ubiquitin-protein ligase complex (CUL3-RBX1-BTB) which mediates the ubiquitination and subsequent proteasomal degradation of target proteins.</text>
</comment>
<evidence type="ECO:0000259" key="7">
    <source>
        <dbReference type="PROSITE" id="PS50144"/>
    </source>
</evidence>
<evidence type="ECO:0000256" key="1">
    <source>
        <dbReference type="ARBA" id="ARBA00002668"/>
    </source>
</evidence>
<dbReference type="GO" id="GO:0042631">
    <property type="term" value="P:cellular response to water deprivation"/>
    <property type="evidence" value="ECO:0007669"/>
    <property type="project" value="UniProtKB-ARBA"/>
</dbReference>
<proteinExistence type="inferred from homology"/>
<dbReference type="Proteomes" id="UP001151752">
    <property type="component" value="Chromosome 9"/>
</dbReference>
<evidence type="ECO:0000313" key="9">
    <source>
        <dbReference type="Proteomes" id="UP001151752"/>
    </source>
</evidence>
<organism evidence="8 9">
    <name type="scientific">Salix koriyanagi</name>
    <dbReference type="NCBI Taxonomy" id="2511006"/>
    <lineage>
        <taxon>Eukaryota</taxon>
        <taxon>Viridiplantae</taxon>
        <taxon>Streptophyta</taxon>
        <taxon>Embryophyta</taxon>
        <taxon>Tracheophyta</taxon>
        <taxon>Spermatophyta</taxon>
        <taxon>Magnoliopsida</taxon>
        <taxon>eudicotyledons</taxon>
        <taxon>Gunneridae</taxon>
        <taxon>Pentapetalae</taxon>
        <taxon>rosids</taxon>
        <taxon>fabids</taxon>
        <taxon>Malpighiales</taxon>
        <taxon>Salicaceae</taxon>
        <taxon>Saliceae</taxon>
        <taxon>Salix</taxon>
    </lineage>
</organism>
<evidence type="ECO:0000259" key="6">
    <source>
        <dbReference type="PROSITE" id="PS50097"/>
    </source>
</evidence>
<comment type="pathway">
    <text evidence="2">Protein modification; protein ubiquitination.</text>
</comment>
<dbReference type="InterPro" id="IPR011333">
    <property type="entry name" value="SKP1/BTB/POZ_sf"/>
</dbReference>
<evidence type="ECO:0000256" key="5">
    <source>
        <dbReference type="SAM" id="MobiDB-lite"/>
    </source>
</evidence>
<dbReference type="SMART" id="SM00061">
    <property type="entry name" value="MATH"/>
    <property type="match status" value="1"/>
</dbReference>
<evidence type="ECO:0000313" key="8">
    <source>
        <dbReference type="EMBL" id="KAJ6717151.1"/>
    </source>
</evidence>
<name>A0A9Q0TSS3_9ROSI</name>
<dbReference type="Pfam" id="PF00651">
    <property type="entry name" value="BTB"/>
    <property type="match status" value="1"/>
</dbReference>
<dbReference type="FunFam" id="1.25.40.420:FF:000023">
    <property type="entry name" value="BTB-POZ and math domain 1"/>
    <property type="match status" value="1"/>
</dbReference>
<dbReference type="FunFam" id="2.60.210.10:FF:000012">
    <property type="entry name" value="BTB/POZ and MATH domain-containing protein 4"/>
    <property type="match status" value="1"/>
</dbReference>
<dbReference type="InterPro" id="IPR000210">
    <property type="entry name" value="BTB/POZ_dom"/>
</dbReference>
<dbReference type="SUPFAM" id="SSF54695">
    <property type="entry name" value="POZ domain"/>
    <property type="match status" value="1"/>
</dbReference>
<dbReference type="InterPro" id="IPR045005">
    <property type="entry name" value="BPM1-6"/>
</dbReference>
<dbReference type="GO" id="GO:0071472">
    <property type="term" value="P:cellular response to salt stress"/>
    <property type="evidence" value="ECO:0007669"/>
    <property type="project" value="UniProtKB-ARBA"/>
</dbReference>
<feature type="region of interest" description="Disordered" evidence="5">
    <location>
        <begin position="370"/>
        <end position="398"/>
    </location>
</feature>
<dbReference type="Pfam" id="PF24570">
    <property type="entry name" value="BACK_BPM_SPOP"/>
    <property type="match status" value="1"/>
</dbReference>
<dbReference type="InterPro" id="IPR002083">
    <property type="entry name" value="MATH/TRAF_dom"/>
</dbReference>
<dbReference type="GO" id="GO:0016567">
    <property type="term" value="P:protein ubiquitination"/>
    <property type="evidence" value="ECO:0007669"/>
    <property type="project" value="InterPro"/>
</dbReference>
<keyword evidence="9" id="KW-1185">Reference proteome</keyword>
<gene>
    <name evidence="8" type="ORF">OIU74_009635</name>
</gene>
<dbReference type="InterPro" id="IPR056423">
    <property type="entry name" value="BACK_BPM_SPOP"/>
</dbReference>
<evidence type="ECO:0000256" key="4">
    <source>
        <dbReference type="ARBA" id="ARBA00022786"/>
    </source>
</evidence>
<accession>A0A9Q0TSS3</accession>
<dbReference type="EMBL" id="JAPFFM010000014">
    <property type="protein sequence ID" value="KAJ6717151.1"/>
    <property type="molecule type" value="Genomic_DNA"/>
</dbReference>
<dbReference type="Gene3D" id="3.30.710.10">
    <property type="entry name" value="Potassium Channel Kv1.1, Chain A"/>
    <property type="match status" value="1"/>
</dbReference>
<sequence length="398" mass="43856">MTEPNPLVSPTTSRSVTETVNGSHKFVIQGYSLAKGMGVGKHIASDNFTVGGYQWAIYFYPDGKNPEDHSAYVSVFIALASEGTDVRALFELTLVDQSGKGKHKVHSHFDRSLEGGPYTLKYRGSMWGYKRFFRRAMLETSDYLKDDCLKINCTVGVVVSATDCSRLNSIQVPESDIGAHFGMLLDNMEGSDVIFDVAGEKFHAHKLVLSARSPFFRSKFFDDGVEENEQEIAISDLEPKVFKAMLHFIYRDTLIEDVDMATSSSSPVSSVSETLTTKLLAVADRYGLDRLRLMCESHLCKDISVNSVASILALADCHHATELKAVCLKFAAENLAAVMRSDGFSYLKENCPSLQSELLKTVAGCEEDCSSEGGKSRSVWAQLSDGGDTNGRRVRQRT</sequence>
<protein>
    <submittedName>
        <fullName evidence="8">BTB/POZ AND MATH DOMAIN-CONTAINING PROTEIN 1</fullName>
    </submittedName>
</protein>
<dbReference type="PROSITE" id="PS50144">
    <property type="entry name" value="MATH"/>
    <property type="match status" value="1"/>
</dbReference>
<comment type="similarity">
    <text evidence="3">Belongs to the Tdpoz family.</text>
</comment>
<dbReference type="InterPro" id="IPR008974">
    <property type="entry name" value="TRAF-like"/>
</dbReference>
<dbReference type="PROSITE" id="PS50097">
    <property type="entry name" value="BTB"/>
    <property type="match status" value="1"/>
</dbReference>
<comment type="caution">
    <text evidence="8">The sequence shown here is derived from an EMBL/GenBank/DDBJ whole genome shotgun (WGS) entry which is preliminary data.</text>
</comment>
<dbReference type="CDD" id="cd00121">
    <property type="entry name" value="MATH"/>
    <property type="match status" value="1"/>
</dbReference>
<dbReference type="CDD" id="cd18280">
    <property type="entry name" value="BTB_POZ_BPM_plant"/>
    <property type="match status" value="1"/>
</dbReference>
<feature type="domain" description="BTB" evidence="6">
    <location>
        <begin position="191"/>
        <end position="254"/>
    </location>
</feature>
<dbReference type="CDD" id="cd14736">
    <property type="entry name" value="BACK_AtBPM-like"/>
    <property type="match status" value="1"/>
</dbReference>
<dbReference type="SUPFAM" id="SSF49599">
    <property type="entry name" value="TRAF domain-like"/>
    <property type="match status" value="1"/>
</dbReference>
<dbReference type="Gene3D" id="2.60.210.10">
    <property type="entry name" value="Apoptosis, Tumor Necrosis Factor Receptor Associated Protein 2, Chain A"/>
    <property type="match status" value="1"/>
</dbReference>
<evidence type="ECO:0000256" key="2">
    <source>
        <dbReference type="ARBA" id="ARBA00004906"/>
    </source>
</evidence>
<dbReference type="PANTHER" id="PTHR26379:SF229">
    <property type="entry name" value="BTB_POZ AND MATH DOMAIN-CONTAINING PROTEIN 5-RELATED"/>
    <property type="match status" value="1"/>
</dbReference>
<dbReference type="Pfam" id="PF22486">
    <property type="entry name" value="MATH_2"/>
    <property type="match status" value="1"/>
</dbReference>
<dbReference type="Gene3D" id="1.25.40.420">
    <property type="match status" value="1"/>
</dbReference>
<dbReference type="PANTHER" id="PTHR26379">
    <property type="entry name" value="BTB/POZ AND MATH DOMAIN-CONTAINING PROTEIN 1"/>
    <property type="match status" value="1"/>
</dbReference>
<evidence type="ECO:0000256" key="3">
    <source>
        <dbReference type="ARBA" id="ARBA00010846"/>
    </source>
</evidence>
<keyword evidence="4" id="KW-0833">Ubl conjugation pathway</keyword>
<reference evidence="8" key="1">
    <citation type="submission" date="2022-11" db="EMBL/GenBank/DDBJ databases">
        <authorList>
            <person name="Hyden B.L."/>
            <person name="Feng K."/>
            <person name="Yates T."/>
            <person name="Jawdy S."/>
            <person name="Smart L.B."/>
            <person name="Muchero W."/>
        </authorList>
    </citation>
    <scope>NUCLEOTIDE SEQUENCE</scope>
    <source>
        <tissue evidence="8">Shoot tip</tissue>
    </source>
</reference>
<dbReference type="FunFam" id="3.30.710.10:FF:000136">
    <property type="entry name" value="BTB-POZ and math domain 1"/>
    <property type="match status" value="1"/>
</dbReference>
<reference evidence="8" key="2">
    <citation type="journal article" date="2023" name="Int. J. Mol. Sci.">
        <title>De Novo Assembly and Annotation of 11 Diverse Shrub Willow (Salix) Genomes Reveals Novel Gene Organization in Sex-Linked Regions.</title>
        <authorList>
            <person name="Hyden B."/>
            <person name="Feng K."/>
            <person name="Yates T.B."/>
            <person name="Jawdy S."/>
            <person name="Cereghino C."/>
            <person name="Smart L.B."/>
            <person name="Muchero W."/>
        </authorList>
    </citation>
    <scope>NUCLEOTIDE SEQUENCE</scope>
    <source>
        <tissue evidence="8">Shoot tip</tissue>
    </source>
</reference>
<dbReference type="SMART" id="SM00225">
    <property type="entry name" value="BTB"/>
    <property type="match status" value="1"/>
</dbReference>